<dbReference type="PANTHER" id="PTHR44943:SF8">
    <property type="entry name" value="TPR REPEAT-CONTAINING PROTEIN MJ0263"/>
    <property type="match status" value="1"/>
</dbReference>
<evidence type="ECO:0000256" key="4">
    <source>
        <dbReference type="SAM" id="MobiDB-lite"/>
    </source>
</evidence>
<dbReference type="Pfam" id="PF14559">
    <property type="entry name" value="TPR_19"/>
    <property type="match status" value="1"/>
</dbReference>
<dbReference type="SMART" id="SM00028">
    <property type="entry name" value="TPR"/>
    <property type="match status" value="4"/>
</dbReference>
<feature type="repeat" description="TPR" evidence="3">
    <location>
        <begin position="106"/>
        <end position="139"/>
    </location>
</feature>
<dbReference type="PANTHER" id="PTHR44943">
    <property type="entry name" value="CELLULOSE SYNTHASE OPERON PROTEIN C"/>
    <property type="match status" value="1"/>
</dbReference>
<dbReference type="PROSITE" id="PS50005">
    <property type="entry name" value="TPR"/>
    <property type="match status" value="2"/>
</dbReference>
<accession>B1WUQ7</accession>
<sequence>MKSSKTKNRRWIYVTLVLMLLALISFSVLPVVSSMVQAKQADQSGLVTTESKRLENEALGYQLVLEREPDNENALLGLLETRLRQGNLEAAIAPLKRLAQLNPQEPDYAILLAQSQQQLNNYQEAFNTYQEVIAANPGDMRALKGMVDLYLTQNRSQDAINLVQSTLDKAIAEQSKESTSENVFNLTSLQLLLGEIYSQQERYDDALVIYDQAIKEDKDDFRPLLAKGMLLREQGKENEAQTLFKEAILKAPVQYKEQLKDISLQRPQPENKEQTGDPQKAEKTD</sequence>
<feature type="repeat" description="TPR" evidence="3">
    <location>
        <begin position="187"/>
        <end position="220"/>
    </location>
</feature>
<keyword evidence="1" id="KW-0677">Repeat</keyword>
<gene>
    <name evidence="5" type="ordered locus">cce_1158</name>
</gene>
<proteinExistence type="predicted"/>
<evidence type="ECO:0000256" key="1">
    <source>
        <dbReference type="ARBA" id="ARBA00022737"/>
    </source>
</evidence>
<feature type="compositionally biased region" description="Basic and acidic residues" evidence="4">
    <location>
        <begin position="269"/>
        <end position="285"/>
    </location>
</feature>
<feature type="region of interest" description="Disordered" evidence="4">
    <location>
        <begin position="259"/>
        <end position="285"/>
    </location>
</feature>
<reference evidence="5 6" key="1">
    <citation type="journal article" date="2008" name="Proc. Natl. Acad. Sci. U.S.A.">
        <title>The genome of Cyanothece 51142, a unicellular diazotrophic cyanobacterium important in the marine nitrogen cycle.</title>
        <authorList>
            <person name="Welsh E.A."/>
            <person name="Liberton M."/>
            <person name="Stoeckel J."/>
            <person name="Loh T."/>
            <person name="Elvitigala T."/>
            <person name="Wang C."/>
            <person name="Wollam A."/>
            <person name="Fulton R.S."/>
            <person name="Clifton S.W."/>
            <person name="Jacobs J.M."/>
            <person name="Aurora R."/>
            <person name="Ghosh B.K."/>
            <person name="Sherman L.A."/>
            <person name="Smith R.D."/>
            <person name="Wilson R.K."/>
            <person name="Pakrasi H.B."/>
        </authorList>
    </citation>
    <scope>NUCLEOTIDE SEQUENCE [LARGE SCALE GENOMIC DNA]</scope>
    <source>
        <strain evidence="6">ATCC 51142 / BH68</strain>
    </source>
</reference>
<dbReference type="RefSeq" id="WP_009543988.1">
    <property type="nucleotide sequence ID" value="NC_010546.1"/>
</dbReference>
<dbReference type="InterPro" id="IPR019734">
    <property type="entry name" value="TPR_rpt"/>
</dbReference>
<dbReference type="EMBL" id="CP000806">
    <property type="protein sequence ID" value="ACB50508.1"/>
    <property type="molecule type" value="Genomic_DNA"/>
</dbReference>
<keyword evidence="6" id="KW-1185">Reference proteome</keyword>
<dbReference type="Pfam" id="PF12895">
    <property type="entry name" value="ANAPC3"/>
    <property type="match status" value="1"/>
</dbReference>
<dbReference type="KEGG" id="cyt:cce_1158"/>
<dbReference type="AlphaFoldDB" id="B1WUQ7"/>
<dbReference type="OrthoDB" id="581415at2"/>
<evidence type="ECO:0000313" key="5">
    <source>
        <dbReference type="EMBL" id="ACB50508.1"/>
    </source>
</evidence>
<evidence type="ECO:0000256" key="3">
    <source>
        <dbReference type="PROSITE-ProRule" id="PRU00339"/>
    </source>
</evidence>
<dbReference type="Gene3D" id="1.25.40.10">
    <property type="entry name" value="Tetratricopeptide repeat domain"/>
    <property type="match status" value="2"/>
</dbReference>
<dbReference type="STRING" id="43989.cce_1158"/>
<dbReference type="SUPFAM" id="SSF48452">
    <property type="entry name" value="TPR-like"/>
    <property type="match status" value="1"/>
</dbReference>
<evidence type="ECO:0000313" key="6">
    <source>
        <dbReference type="Proteomes" id="UP000001203"/>
    </source>
</evidence>
<dbReference type="InterPro" id="IPR011990">
    <property type="entry name" value="TPR-like_helical_dom_sf"/>
</dbReference>
<dbReference type="eggNOG" id="COG0457">
    <property type="taxonomic scope" value="Bacteria"/>
</dbReference>
<organism evidence="5 6">
    <name type="scientific">Crocosphaera subtropica (strain ATCC 51142 / BH68)</name>
    <name type="common">Cyanothece sp. (strain ATCC 51142)</name>
    <dbReference type="NCBI Taxonomy" id="43989"/>
    <lineage>
        <taxon>Bacteria</taxon>
        <taxon>Bacillati</taxon>
        <taxon>Cyanobacteriota</taxon>
        <taxon>Cyanophyceae</taxon>
        <taxon>Oscillatoriophycideae</taxon>
        <taxon>Chroococcales</taxon>
        <taxon>Aphanothecaceae</taxon>
        <taxon>Crocosphaera</taxon>
        <taxon>Crocosphaera subtropica</taxon>
    </lineage>
</organism>
<name>B1WUQ7_CROS5</name>
<dbReference type="HOGENOM" id="CLU_069342_0_0_3"/>
<evidence type="ECO:0000256" key="2">
    <source>
        <dbReference type="ARBA" id="ARBA00022803"/>
    </source>
</evidence>
<keyword evidence="2 3" id="KW-0802">TPR repeat</keyword>
<dbReference type="InterPro" id="IPR051685">
    <property type="entry name" value="Ycf3/AcsC/BcsC/TPR_MFPF"/>
</dbReference>
<protein>
    <submittedName>
        <fullName evidence="5">Uncharacterized protein</fullName>
    </submittedName>
</protein>
<dbReference type="Proteomes" id="UP000001203">
    <property type="component" value="Chromosome circular"/>
</dbReference>